<comment type="caution">
    <text evidence="2">The sequence shown here is derived from an EMBL/GenBank/DDBJ whole genome shotgun (WGS) entry which is preliminary data.</text>
</comment>
<keyword evidence="1" id="KW-1133">Transmembrane helix</keyword>
<feature type="transmembrane region" description="Helical" evidence="1">
    <location>
        <begin position="20"/>
        <end position="40"/>
    </location>
</feature>
<evidence type="ECO:0000313" key="2">
    <source>
        <dbReference type="EMBL" id="KAG6375899.1"/>
    </source>
</evidence>
<gene>
    <name evidence="2" type="ORF">JVT61DRAFT_2767</name>
</gene>
<proteinExistence type="predicted"/>
<name>A0A8I2YPN6_9AGAM</name>
<dbReference type="OrthoDB" id="3192156at2759"/>
<feature type="transmembrane region" description="Helical" evidence="1">
    <location>
        <begin position="166"/>
        <end position="189"/>
    </location>
</feature>
<keyword evidence="1" id="KW-0812">Transmembrane</keyword>
<dbReference type="Proteomes" id="UP000683000">
    <property type="component" value="Unassembled WGS sequence"/>
</dbReference>
<evidence type="ECO:0000256" key="1">
    <source>
        <dbReference type="SAM" id="Phobius"/>
    </source>
</evidence>
<keyword evidence="1" id="KW-0472">Membrane</keyword>
<feature type="transmembrane region" description="Helical" evidence="1">
    <location>
        <begin position="71"/>
        <end position="93"/>
    </location>
</feature>
<dbReference type="EMBL" id="JAGFBS010000013">
    <property type="protein sequence ID" value="KAG6375899.1"/>
    <property type="molecule type" value="Genomic_DNA"/>
</dbReference>
<sequence length="297" mass="32080">MSLQHSVLLYQYALTPLAPFTWFGLQISSLDLVASFRLCYVLRQLRENLRDEHAKRRTTDSKLPPAEDRSFVRDALTVLAVVYGGEAVAAPLLGVPTSFMFSGVGPLLYILTQALVDALPALPPMGPYTELPLSFLDGHTRAMLVCTLVPPVVLRSPLPEVANSPWALLLASFIVTNGGFFITNLVSFLHPTPLTLTTPAELQPYGWTTTDLWSAPLVTAIYATLTHVQPFWADVHAVLAGILGGPGAVGMDKIAPLDPETARSACALVLAVFFGTRTATKFGLIGQRGVVEKIKTN</sequence>
<evidence type="ECO:0000313" key="3">
    <source>
        <dbReference type="Proteomes" id="UP000683000"/>
    </source>
</evidence>
<keyword evidence="3" id="KW-1185">Reference proteome</keyword>
<accession>A0A8I2YPN6</accession>
<reference evidence="2" key="1">
    <citation type="submission" date="2021-03" db="EMBL/GenBank/DDBJ databases">
        <title>Evolutionary innovations through gain and loss of genes in the ectomycorrhizal Boletales.</title>
        <authorList>
            <person name="Wu G."/>
            <person name="Miyauchi S."/>
            <person name="Morin E."/>
            <person name="Yang Z.-L."/>
            <person name="Xu J."/>
            <person name="Martin F.M."/>
        </authorList>
    </citation>
    <scope>NUCLEOTIDE SEQUENCE</scope>
    <source>
        <strain evidence="2">BR01</strain>
    </source>
</reference>
<dbReference type="AlphaFoldDB" id="A0A8I2YPN6"/>
<protein>
    <submittedName>
        <fullName evidence="2">Uncharacterized protein</fullName>
    </submittedName>
</protein>
<organism evidence="2 3">
    <name type="scientific">Boletus reticuloceps</name>
    <dbReference type="NCBI Taxonomy" id="495285"/>
    <lineage>
        <taxon>Eukaryota</taxon>
        <taxon>Fungi</taxon>
        <taxon>Dikarya</taxon>
        <taxon>Basidiomycota</taxon>
        <taxon>Agaricomycotina</taxon>
        <taxon>Agaricomycetes</taxon>
        <taxon>Agaricomycetidae</taxon>
        <taxon>Boletales</taxon>
        <taxon>Boletineae</taxon>
        <taxon>Boletaceae</taxon>
        <taxon>Boletoideae</taxon>
        <taxon>Boletus</taxon>
    </lineage>
</organism>